<name>A0A2T7BHK5_9BACT</name>
<protein>
    <submittedName>
        <fullName evidence="2">Xylose isomerase</fullName>
    </submittedName>
</protein>
<dbReference type="GO" id="GO:0016853">
    <property type="term" value="F:isomerase activity"/>
    <property type="evidence" value="ECO:0007669"/>
    <property type="project" value="UniProtKB-KW"/>
</dbReference>
<sequence length="284" mass="30984">MSTRRNFLLQSALGLAATSLSPLATLAHTRRNEATAAPAGKLPVGIAGYTFARVDLDHGLAMMKRVGINYLSIKDIHLPLNSTPEQIKTALDKCVAAGVNVYAVGVIYMKTKEAVDQAFEYAKRVGVPLIVGVPNPELIDYTEEKVKQYNIRIAIHNHGPEDKLYPAPKIVYDLIKNRDSRMGLCMDIGHATRAGENPATAALTYKDRIFDLHIKDVTAAVKDGKAIEIGRGVIDFPALIKALNKIRYQGVCSIEFEKDMDDPLPGIAESAGYFRGVINTEAHA</sequence>
<dbReference type="OrthoDB" id="1117096at2"/>
<evidence type="ECO:0000313" key="3">
    <source>
        <dbReference type="Proteomes" id="UP000244450"/>
    </source>
</evidence>
<reference evidence="2 3" key="1">
    <citation type="submission" date="2018-04" db="EMBL/GenBank/DDBJ databases">
        <title>Chitinophaga fuyangensis sp. nov., isolated from soil in a chemical factory.</title>
        <authorList>
            <person name="Chen K."/>
        </authorList>
    </citation>
    <scope>NUCLEOTIDE SEQUENCE [LARGE SCALE GENOMIC DNA]</scope>
    <source>
        <strain evidence="2 3">LY-1</strain>
    </source>
</reference>
<dbReference type="SUPFAM" id="SSF51658">
    <property type="entry name" value="Xylose isomerase-like"/>
    <property type="match status" value="1"/>
</dbReference>
<proteinExistence type="predicted"/>
<dbReference type="PANTHER" id="PTHR12110:SF41">
    <property type="entry name" value="INOSOSE DEHYDRATASE"/>
    <property type="match status" value="1"/>
</dbReference>
<keyword evidence="3" id="KW-1185">Reference proteome</keyword>
<accession>A0A2T7BHK5</accession>
<comment type="caution">
    <text evidence="2">The sequence shown here is derived from an EMBL/GenBank/DDBJ whole genome shotgun (WGS) entry which is preliminary data.</text>
</comment>
<dbReference type="PANTHER" id="PTHR12110">
    <property type="entry name" value="HYDROXYPYRUVATE ISOMERASE"/>
    <property type="match status" value="1"/>
</dbReference>
<keyword evidence="2" id="KW-0413">Isomerase</keyword>
<dbReference type="Pfam" id="PF01261">
    <property type="entry name" value="AP_endonuc_2"/>
    <property type="match status" value="1"/>
</dbReference>
<dbReference type="EMBL" id="QCYK01000002">
    <property type="protein sequence ID" value="PUZ25760.1"/>
    <property type="molecule type" value="Genomic_DNA"/>
</dbReference>
<gene>
    <name evidence="2" type="ORF">DCC81_15970</name>
</gene>
<dbReference type="RefSeq" id="WP_108687599.1">
    <property type="nucleotide sequence ID" value="NZ_QCYK01000002.1"/>
</dbReference>
<dbReference type="Gene3D" id="3.20.20.150">
    <property type="entry name" value="Divalent-metal-dependent TIM barrel enzymes"/>
    <property type="match status" value="1"/>
</dbReference>
<feature type="domain" description="Xylose isomerase-like TIM barrel" evidence="1">
    <location>
        <begin position="111"/>
        <end position="275"/>
    </location>
</feature>
<dbReference type="InterPro" id="IPR006311">
    <property type="entry name" value="TAT_signal"/>
</dbReference>
<evidence type="ECO:0000313" key="2">
    <source>
        <dbReference type="EMBL" id="PUZ25760.1"/>
    </source>
</evidence>
<dbReference type="AlphaFoldDB" id="A0A2T7BHK5"/>
<dbReference type="PROSITE" id="PS51318">
    <property type="entry name" value="TAT"/>
    <property type="match status" value="1"/>
</dbReference>
<evidence type="ECO:0000259" key="1">
    <source>
        <dbReference type="Pfam" id="PF01261"/>
    </source>
</evidence>
<dbReference type="Proteomes" id="UP000244450">
    <property type="component" value="Unassembled WGS sequence"/>
</dbReference>
<dbReference type="InterPro" id="IPR050312">
    <property type="entry name" value="IolE/XylAMocC-like"/>
</dbReference>
<organism evidence="2 3">
    <name type="scientific">Chitinophaga parva</name>
    <dbReference type="NCBI Taxonomy" id="2169414"/>
    <lineage>
        <taxon>Bacteria</taxon>
        <taxon>Pseudomonadati</taxon>
        <taxon>Bacteroidota</taxon>
        <taxon>Chitinophagia</taxon>
        <taxon>Chitinophagales</taxon>
        <taxon>Chitinophagaceae</taxon>
        <taxon>Chitinophaga</taxon>
    </lineage>
</organism>
<dbReference type="InterPro" id="IPR036237">
    <property type="entry name" value="Xyl_isomerase-like_sf"/>
</dbReference>
<dbReference type="InterPro" id="IPR013022">
    <property type="entry name" value="Xyl_isomerase-like_TIM-brl"/>
</dbReference>